<dbReference type="EMBL" id="CP108021">
    <property type="protein sequence ID" value="WUM18789.1"/>
    <property type="molecule type" value="Genomic_DNA"/>
</dbReference>
<organism evidence="2 3">
    <name type="scientific">Williamsia herbipolensis</name>
    <dbReference type="NCBI Taxonomy" id="1603258"/>
    <lineage>
        <taxon>Bacteria</taxon>
        <taxon>Bacillati</taxon>
        <taxon>Actinomycetota</taxon>
        <taxon>Actinomycetes</taxon>
        <taxon>Mycobacteriales</taxon>
        <taxon>Nocardiaceae</taxon>
        <taxon>Williamsia</taxon>
    </lineage>
</organism>
<dbReference type="AlphaFoldDB" id="A0AAU4JY99"/>
<keyword evidence="1" id="KW-0472">Membrane</keyword>
<feature type="transmembrane region" description="Helical" evidence="1">
    <location>
        <begin position="301"/>
        <end position="321"/>
    </location>
</feature>
<feature type="transmembrane region" description="Helical" evidence="1">
    <location>
        <begin position="18"/>
        <end position="39"/>
    </location>
</feature>
<dbReference type="RefSeq" id="WP_328856373.1">
    <property type="nucleotide sequence ID" value="NZ_CP108021.1"/>
</dbReference>
<feature type="transmembrane region" description="Helical" evidence="1">
    <location>
        <begin position="145"/>
        <end position="163"/>
    </location>
</feature>
<protein>
    <recommendedName>
        <fullName evidence="4">DUF2029 domain-containing protein</fullName>
    </recommendedName>
</protein>
<proteinExistence type="predicted"/>
<keyword evidence="1" id="KW-0812">Transmembrane</keyword>
<evidence type="ECO:0000256" key="1">
    <source>
        <dbReference type="SAM" id="Phobius"/>
    </source>
</evidence>
<feature type="transmembrane region" description="Helical" evidence="1">
    <location>
        <begin position="327"/>
        <end position="346"/>
    </location>
</feature>
<feature type="transmembrane region" description="Helical" evidence="1">
    <location>
        <begin position="269"/>
        <end position="289"/>
    </location>
</feature>
<dbReference type="KEGG" id="whr:OG579_13725"/>
<keyword evidence="3" id="KW-1185">Reference proteome</keyword>
<evidence type="ECO:0008006" key="4">
    <source>
        <dbReference type="Google" id="ProtNLM"/>
    </source>
</evidence>
<name>A0AAU4JY99_9NOCA</name>
<accession>A0AAU4JY99</accession>
<evidence type="ECO:0000313" key="3">
    <source>
        <dbReference type="Proteomes" id="UP001432128"/>
    </source>
</evidence>
<reference evidence="2 3" key="1">
    <citation type="submission" date="2022-10" db="EMBL/GenBank/DDBJ databases">
        <title>The complete genomes of actinobacterial strains from the NBC collection.</title>
        <authorList>
            <person name="Joergensen T.S."/>
            <person name="Alvarez Arevalo M."/>
            <person name="Sterndorff E.B."/>
            <person name="Faurdal D."/>
            <person name="Vuksanovic O."/>
            <person name="Mourched A.-S."/>
            <person name="Charusanti P."/>
            <person name="Shaw S."/>
            <person name="Blin K."/>
            <person name="Weber T."/>
        </authorList>
    </citation>
    <scope>NUCLEOTIDE SEQUENCE [LARGE SCALE GENOMIC DNA]</scope>
    <source>
        <strain evidence="2 3">NBC_00319</strain>
    </source>
</reference>
<sequence>MHAIDTGSRHDTVRTGRAAQMLVLAGVVLFVGRGIARIVHPAFWAEDGAQFFSEQISRGGLDVLLTPYAGYLHVIPRLIALLYAPLPFTVVPLLYAVTAVVVALGLFSIVLSERLSWLLPTPRARAVAFVLLCVSPVLSEVYGNIANLIFVGGVGLFLIALCDDPASQVGRVVEVVVVALLATSGPVVVLLLPVIIHRWWRVGRSAQSAVVAAVAIAGAVIQAIIYASSSRTTPGGGSVELAVRAVVERVAGGWLFGFSSLFHPDGGPLLPTVVTSVWLVAAFVVTMAVLRWDAVAPWFSLLALTGAACYAYGTIFVSGALAGQRHLVTPVAIVIVLLAAAASRSGGRAGRGVAVGCLILGILGVLAALYLSAHPDPADLSGLTSCRETGARLCYTPITPSGWGVYLTR</sequence>
<feature type="transmembrane region" description="Helical" evidence="1">
    <location>
        <begin position="175"/>
        <end position="196"/>
    </location>
</feature>
<keyword evidence="1" id="KW-1133">Transmembrane helix</keyword>
<gene>
    <name evidence="2" type="ORF">OG579_13725</name>
</gene>
<dbReference type="Proteomes" id="UP001432128">
    <property type="component" value="Chromosome"/>
</dbReference>
<evidence type="ECO:0000313" key="2">
    <source>
        <dbReference type="EMBL" id="WUM18789.1"/>
    </source>
</evidence>
<feature type="transmembrane region" description="Helical" evidence="1">
    <location>
        <begin position="353"/>
        <end position="373"/>
    </location>
</feature>
<feature type="transmembrane region" description="Helical" evidence="1">
    <location>
        <begin position="208"/>
        <end position="229"/>
    </location>
</feature>
<feature type="transmembrane region" description="Helical" evidence="1">
    <location>
        <begin position="90"/>
        <end position="111"/>
    </location>
</feature>